<dbReference type="OrthoDB" id="42878at2157"/>
<dbReference type="EMBL" id="CP058560">
    <property type="protein sequence ID" value="QUH24133.1"/>
    <property type="molecule type" value="Genomic_DNA"/>
</dbReference>
<evidence type="ECO:0000259" key="6">
    <source>
        <dbReference type="Pfam" id="PF02754"/>
    </source>
</evidence>
<evidence type="ECO:0000256" key="4">
    <source>
        <dbReference type="ARBA" id="ARBA00023004"/>
    </source>
</evidence>
<dbReference type="GO" id="GO:0046872">
    <property type="term" value="F:metal ion binding"/>
    <property type="evidence" value="ECO:0007669"/>
    <property type="project" value="UniProtKB-KW"/>
</dbReference>
<keyword evidence="8" id="KW-1185">Reference proteome</keyword>
<organism evidence="7 8">
    <name type="scientific">Methanobacterium alkalithermotolerans</name>
    <dbReference type="NCBI Taxonomy" id="2731220"/>
    <lineage>
        <taxon>Archaea</taxon>
        <taxon>Methanobacteriati</taxon>
        <taxon>Methanobacteriota</taxon>
        <taxon>Methanomada group</taxon>
        <taxon>Methanobacteria</taxon>
        <taxon>Methanobacteriales</taxon>
        <taxon>Methanobacteriaceae</taxon>
        <taxon>Methanobacterium</taxon>
    </lineage>
</organism>
<dbReference type="PANTHER" id="PTHR43255:SF1">
    <property type="entry name" value="IRON-SULFUR-BINDING OXIDOREDUCTASE FADF-RELATED"/>
    <property type="match status" value="1"/>
</dbReference>
<dbReference type="GO" id="GO:0016491">
    <property type="term" value="F:oxidoreductase activity"/>
    <property type="evidence" value="ECO:0007669"/>
    <property type="project" value="UniProtKB-KW"/>
</dbReference>
<proteinExistence type="predicted"/>
<dbReference type="KEGG" id="meme:HYG87_10385"/>
<keyword evidence="1" id="KW-0004">4Fe-4S</keyword>
<sequence>MIYFRGCVARLKVKEIGDATETILNNAGVDFEYLDEEECCGSVLLRTGYGEDAQKLMEKNIKKFKNQTILASCGGCYRSLKMDYKEILGVELDVIHTSQLFHELISQKKIKLKKSQDKITYHDPCHLGRHLGEFEAPRNIIRNVGELVEMEHHHEKSRCCGSGGGVKSAYSDLSDKIAREKIKEIEKTGSDLITTSCPFCKLNLSNQGQEVWDLSEFILLFLEGVNHERK</sequence>
<dbReference type="Pfam" id="PF02754">
    <property type="entry name" value="CCG"/>
    <property type="match status" value="2"/>
</dbReference>
<keyword evidence="4" id="KW-0408">Iron</keyword>
<evidence type="ECO:0000313" key="8">
    <source>
        <dbReference type="Proteomes" id="UP000681041"/>
    </source>
</evidence>
<dbReference type="InterPro" id="IPR004017">
    <property type="entry name" value="Cys_rich_dom"/>
</dbReference>
<dbReference type="GeneID" id="64821176"/>
<reference evidence="7" key="1">
    <citation type="submission" date="2020-07" db="EMBL/GenBank/DDBJ databases">
        <title>Methanobacterium. sp. MethCan genome.</title>
        <authorList>
            <person name="Postec A."/>
            <person name="Quemeneur M."/>
        </authorList>
    </citation>
    <scope>NUCLEOTIDE SEQUENCE</scope>
    <source>
        <strain evidence="7">MethCAN</strain>
    </source>
</reference>
<protein>
    <submittedName>
        <fullName evidence="7">(Fe-S)-binding protein</fullName>
    </submittedName>
</protein>
<evidence type="ECO:0000256" key="5">
    <source>
        <dbReference type="ARBA" id="ARBA00023014"/>
    </source>
</evidence>
<dbReference type="RefSeq" id="WP_211533090.1">
    <property type="nucleotide sequence ID" value="NZ_CP058560.1"/>
</dbReference>
<keyword evidence="2" id="KW-0479">Metal-binding</keyword>
<keyword evidence="3" id="KW-0560">Oxidoreductase</keyword>
<dbReference type="AlphaFoldDB" id="A0A8T8KAK9"/>
<dbReference type="GO" id="GO:0051539">
    <property type="term" value="F:4 iron, 4 sulfur cluster binding"/>
    <property type="evidence" value="ECO:0007669"/>
    <property type="project" value="UniProtKB-KW"/>
</dbReference>
<accession>A0A8T8KAK9</accession>
<dbReference type="Proteomes" id="UP000681041">
    <property type="component" value="Chromosome"/>
</dbReference>
<name>A0A8T8KAK9_9EURY</name>
<evidence type="ECO:0000256" key="1">
    <source>
        <dbReference type="ARBA" id="ARBA00022485"/>
    </source>
</evidence>
<dbReference type="GO" id="GO:0005886">
    <property type="term" value="C:plasma membrane"/>
    <property type="evidence" value="ECO:0007669"/>
    <property type="project" value="TreeGrafter"/>
</dbReference>
<evidence type="ECO:0000256" key="2">
    <source>
        <dbReference type="ARBA" id="ARBA00022723"/>
    </source>
</evidence>
<evidence type="ECO:0000256" key="3">
    <source>
        <dbReference type="ARBA" id="ARBA00023002"/>
    </source>
</evidence>
<dbReference type="InterPro" id="IPR051460">
    <property type="entry name" value="HdrC_iron-sulfur_subunit"/>
</dbReference>
<feature type="domain" description="Cysteine-rich" evidence="6">
    <location>
        <begin position="119"/>
        <end position="204"/>
    </location>
</feature>
<dbReference type="PANTHER" id="PTHR43255">
    <property type="entry name" value="IRON-SULFUR-BINDING OXIDOREDUCTASE FADF-RELATED-RELATED"/>
    <property type="match status" value="1"/>
</dbReference>
<feature type="domain" description="Cysteine-rich" evidence="6">
    <location>
        <begin position="3"/>
        <end position="81"/>
    </location>
</feature>
<evidence type="ECO:0000313" key="7">
    <source>
        <dbReference type="EMBL" id="QUH24133.1"/>
    </source>
</evidence>
<gene>
    <name evidence="7" type="ORF">HYG87_10385</name>
</gene>
<keyword evidence="5" id="KW-0411">Iron-sulfur</keyword>